<dbReference type="PROSITE" id="PS01108">
    <property type="entry name" value="RIBOSOMAL_L24"/>
    <property type="match status" value="1"/>
</dbReference>
<dbReference type="InterPro" id="IPR057264">
    <property type="entry name" value="Ribosomal_uL24_C"/>
</dbReference>
<organism evidence="13 14">
    <name type="scientific">Alloiococcus otitis ATCC 51267</name>
    <dbReference type="NCBI Taxonomy" id="883081"/>
    <lineage>
        <taxon>Bacteria</taxon>
        <taxon>Bacillati</taxon>
        <taxon>Bacillota</taxon>
        <taxon>Bacilli</taxon>
        <taxon>Lactobacillales</taxon>
        <taxon>Carnobacteriaceae</taxon>
        <taxon>Alloiococcus</taxon>
    </lineage>
</organism>
<comment type="function">
    <text evidence="9 10">One of the proteins that surrounds the polypeptide exit tunnel on the outside of the subunit.</text>
</comment>
<evidence type="ECO:0000256" key="11">
    <source>
        <dbReference type="RuleBase" id="RU003477"/>
    </source>
</evidence>
<dbReference type="STRING" id="883081.HMPREF9698_00845"/>
<dbReference type="GO" id="GO:0005840">
    <property type="term" value="C:ribosome"/>
    <property type="evidence" value="ECO:0007669"/>
    <property type="project" value="UniProtKB-KW"/>
</dbReference>
<evidence type="ECO:0000256" key="6">
    <source>
        <dbReference type="ARBA" id="ARBA00022980"/>
    </source>
</evidence>
<keyword evidence="6 10" id="KW-0689">Ribosomal protein</keyword>
<dbReference type="InterPro" id="IPR005824">
    <property type="entry name" value="KOW"/>
</dbReference>
<dbReference type="RefSeq" id="WP_003777696.1">
    <property type="nucleotide sequence ID" value="NZ_JH992958.1"/>
</dbReference>
<dbReference type="Gene3D" id="2.30.30.30">
    <property type="match status" value="1"/>
</dbReference>
<dbReference type="HAMAP" id="MF_01326_B">
    <property type="entry name" value="Ribosomal_uL24_B"/>
    <property type="match status" value="1"/>
</dbReference>
<keyword evidence="14" id="KW-1185">Reference proteome</keyword>
<evidence type="ECO:0000256" key="5">
    <source>
        <dbReference type="ARBA" id="ARBA00022884"/>
    </source>
</evidence>
<evidence type="ECO:0000259" key="12">
    <source>
        <dbReference type="SMART" id="SM00739"/>
    </source>
</evidence>
<dbReference type="InterPro" id="IPR014722">
    <property type="entry name" value="Rib_uL2_dom2"/>
</dbReference>
<dbReference type="SMART" id="SM00739">
    <property type="entry name" value="KOW"/>
    <property type="match status" value="1"/>
</dbReference>
<evidence type="ECO:0000256" key="4">
    <source>
        <dbReference type="ARBA" id="ARBA00022730"/>
    </source>
</evidence>
<dbReference type="InterPro" id="IPR041988">
    <property type="entry name" value="Ribosomal_uL24_KOW"/>
</dbReference>
<dbReference type="GO" id="GO:0003735">
    <property type="term" value="F:structural constituent of ribosome"/>
    <property type="evidence" value="ECO:0007669"/>
    <property type="project" value="InterPro"/>
</dbReference>
<evidence type="ECO:0000256" key="10">
    <source>
        <dbReference type="HAMAP-Rule" id="MF_01326"/>
    </source>
</evidence>
<proteinExistence type="inferred from homology"/>
<keyword evidence="7 10" id="KW-0687">Ribonucleoprotein</keyword>
<dbReference type="Proteomes" id="UP000009875">
    <property type="component" value="Unassembled WGS sequence"/>
</dbReference>
<gene>
    <name evidence="10" type="primary">rplX</name>
    <name evidence="13" type="ORF">HMPREF9698_00845</name>
</gene>
<evidence type="ECO:0000256" key="1">
    <source>
        <dbReference type="ARBA" id="ARBA00004072"/>
    </source>
</evidence>
<accession>K9EWE7</accession>
<reference evidence="13 14" key="1">
    <citation type="submission" date="2012-09" db="EMBL/GenBank/DDBJ databases">
        <title>The Genome Sequence of Alloiococcus otitis ATCC 51267.</title>
        <authorList>
            <consortium name="The Broad Institute Genome Sequencing Platform"/>
            <person name="Earl A."/>
            <person name="Ward D."/>
            <person name="Feldgarden M."/>
            <person name="Gevers D."/>
            <person name="Huys G."/>
            <person name="Walker B."/>
            <person name="Young S.K."/>
            <person name="Zeng Q."/>
            <person name="Gargeya S."/>
            <person name="Fitzgerald M."/>
            <person name="Haas B."/>
            <person name="Abouelleil A."/>
            <person name="Alvarado L."/>
            <person name="Arachchi H.M."/>
            <person name="Berlin A.M."/>
            <person name="Chapman S.B."/>
            <person name="Goldberg J."/>
            <person name="Griggs A."/>
            <person name="Gujja S."/>
            <person name="Hansen M."/>
            <person name="Howarth C."/>
            <person name="Imamovic A."/>
            <person name="Larimer J."/>
            <person name="McCowen C."/>
            <person name="Montmayeur A."/>
            <person name="Murphy C."/>
            <person name="Neiman D."/>
            <person name="Pearson M."/>
            <person name="Priest M."/>
            <person name="Roberts A."/>
            <person name="Saif S."/>
            <person name="Shea T."/>
            <person name="Sisk P."/>
            <person name="Sykes S."/>
            <person name="Wortman J."/>
            <person name="Nusbaum C."/>
            <person name="Birren B."/>
        </authorList>
    </citation>
    <scope>NUCLEOTIDE SEQUENCE [LARGE SCALE GENOMIC DNA]</scope>
    <source>
        <strain evidence="13 14">ATCC 51267</strain>
    </source>
</reference>
<evidence type="ECO:0000256" key="8">
    <source>
        <dbReference type="ARBA" id="ARBA00035206"/>
    </source>
</evidence>
<keyword evidence="4 10" id="KW-0699">rRNA-binding</keyword>
<dbReference type="FunFam" id="2.30.30.30:FF:000004">
    <property type="entry name" value="50S ribosomal protein L24"/>
    <property type="match status" value="1"/>
</dbReference>
<keyword evidence="5 10" id="KW-0694">RNA-binding</keyword>
<sequence>MFVKTGDKVQVISGKEKGKQGTVIEALPKQDRVKVEGLNIIKKHQRPGMGVEGGIVEEEGPIHVSNVQLVDPETGEPTRVGYRFEDGKKVRYAKKSGKKV</sequence>
<dbReference type="CDD" id="cd06089">
    <property type="entry name" value="KOW_RPL26"/>
    <property type="match status" value="1"/>
</dbReference>
<evidence type="ECO:0000256" key="3">
    <source>
        <dbReference type="ARBA" id="ARBA00011838"/>
    </source>
</evidence>
<dbReference type="Pfam" id="PF17136">
    <property type="entry name" value="ribosomal_L24"/>
    <property type="match status" value="1"/>
</dbReference>
<dbReference type="SUPFAM" id="SSF50104">
    <property type="entry name" value="Translation proteins SH3-like domain"/>
    <property type="match status" value="1"/>
</dbReference>
<dbReference type="Pfam" id="PF00467">
    <property type="entry name" value="KOW"/>
    <property type="match status" value="1"/>
</dbReference>
<dbReference type="OrthoDB" id="9807419at2"/>
<protein>
    <recommendedName>
        <fullName evidence="8 10">Large ribosomal subunit protein uL24</fullName>
    </recommendedName>
</protein>
<feature type="domain" description="KOW" evidence="12">
    <location>
        <begin position="2"/>
        <end position="29"/>
    </location>
</feature>
<name>K9EWE7_9LACT</name>
<dbReference type="HOGENOM" id="CLU_093315_2_0_9"/>
<comment type="caution">
    <text evidence="13">The sequence shown here is derived from an EMBL/GenBank/DDBJ whole genome shotgun (WGS) entry which is preliminary data.</text>
</comment>
<comment type="similarity">
    <text evidence="2 10 11">Belongs to the universal ribosomal protein uL24 family.</text>
</comment>
<dbReference type="PATRIC" id="fig|883081.3.peg.842"/>
<evidence type="ECO:0000256" key="9">
    <source>
        <dbReference type="ARBA" id="ARBA00058688"/>
    </source>
</evidence>
<dbReference type="NCBIfam" id="TIGR01079">
    <property type="entry name" value="rplX_bact"/>
    <property type="match status" value="1"/>
</dbReference>
<dbReference type="InterPro" id="IPR003256">
    <property type="entry name" value="Ribosomal_uL24"/>
</dbReference>
<dbReference type="GO" id="GO:0006412">
    <property type="term" value="P:translation"/>
    <property type="evidence" value="ECO:0007669"/>
    <property type="project" value="UniProtKB-UniRule"/>
</dbReference>
<dbReference type="InterPro" id="IPR005825">
    <property type="entry name" value="Ribosomal_uL24_CS"/>
</dbReference>
<evidence type="ECO:0000313" key="14">
    <source>
        <dbReference type="Proteomes" id="UP000009875"/>
    </source>
</evidence>
<comment type="subunit">
    <text evidence="3 10">Part of the 50S ribosomal subunit.</text>
</comment>
<comment type="function">
    <text evidence="1 10">One of two assembly initiator proteins, it binds directly to the 5'-end of the 23S rRNA, where it nucleates assembly of the 50S subunit.</text>
</comment>
<dbReference type="GO" id="GO:0019843">
    <property type="term" value="F:rRNA binding"/>
    <property type="evidence" value="ECO:0007669"/>
    <property type="project" value="UniProtKB-UniRule"/>
</dbReference>
<dbReference type="AlphaFoldDB" id="K9EWE7"/>
<evidence type="ECO:0000313" key="13">
    <source>
        <dbReference type="EMBL" id="EKU93550.1"/>
    </source>
</evidence>
<dbReference type="EMBL" id="AGXA01000018">
    <property type="protein sequence ID" value="EKU93550.1"/>
    <property type="molecule type" value="Genomic_DNA"/>
</dbReference>
<dbReference type="PANTHER" id="PTHR12903">
    <property type="entry name" value="MITOCHONDRIAL RIBOSOMAL PROTEIN L24"/>
    <property type="match status" value="1"/>
</dbReference>
<dbReference type="GO" id="GO:1990904">
    <property type="term" value="C:ribonucleoprotein complex"/>
    <property type="evidence" value="ECO:0007669"/>
    <property type="project" value="UniProtKB-KW"/>
</dbReference>
<dbReference type="eggNOG" id="COG0198">
    <property type="taxonomic scope" value="Bacteria"/>
</dbReference>
<dbReference type="InterPro" id="IPR008991">
    <property type="entry name" value="Translation_prot_SH3-like_sf"/>
</dbReference>
<evidence type="ECO:0000256" key="2">
    <source>
        <dbReference type="ARBA" id="ARBA00010618"/>
    </source>
</evidence>
<evidence type="ECO:0000256" key="7">
    <source>
        <dbReference type="ARBA" id="ARBA00023274"/>
    </source>
</evidence>